<accession>A0ABW5LML7</accession>
<dbReference type="Proteomes" id="UP001597508">
    <property type="component" value="Unassembled WGS sequence"/>
</dbReference>
<organism evidence="1 2">
    <name type="scientific">Pseudotenacibaculum haliotis</name>
    <dbReference type="NCBI Taxonomy" id="1862138"/>
    <lineage>
        <taxon>Bacteria</taxon>
        <taxon>Pseudomonadati</taxon>
        <taxon>Bacteroidota</taxon>
        <taxon>Flavobacteriia</taxon>
        <taxon>Flavobacteriales</taxon>
        <taxon>Flavobacteriaceae</taxon>
        <taxon>Pseudotenacibaculum</taxon>
    </lineage>
</organism>
<protein>
    <submittedName>
        <fullName evidence="1">Thioesterase family protein</fullName>
    </submittedName>
</protein>
<comment type="caution">
    <text evidence="1">The sequence shown here is derived from an EMBL/GenBank/DDBJ whole genome shotgun (WGS) entry which is preliminary data.</text>
</comment>
<dbReference type="EMBL" id="JBHULH010000001">
    <property type="protein sequence ID" value="MFD2566060.1"/>
    <property type="molecule type" value="Genomic_DNA"/>
</dbReference>
<dbReference type="Gene3D" id="3.10.129.10">
    <property type="entry name" value="Hotdog Thioesterase"/>
    <property type="match status" value="1"/>
</dbReference>
<evidence type="ECO:0000313" key="1">
    <source>
        <dbReference type="EMBL" id="MFD2566060.1"/>
    </source>
</evidence>
<proteinExistence type="predicted"/>
<dbReference type="Pfam" id="PF13279">
    <property type="entry name" value="4HBT_2"/>
    <property type="match status" value="1"/>
</dbReference>
<gene>
    <name evidence="1" type="ORF">ACFSRZ_01675</name>
</gene>
<keyword evidence="2" id="KW-1185">Reference proteome</keyword>
<dbReference type="SUPFAM" id="SSF54637">
    <property type="entry name" value="Thioesterase/thiol ester dehydrase-isomerase"/>
    <property type="match status" value="1"/>
</dbReference>
<name>A0ABW5LML7_9FLAO</name>
<dbReference type="RefSeq" id="WP_379664782.1">
    <property type="nucleotide sequence ID" value="NZ_JBHULH010000001.1"/>
</dbReference>
<reference evidence="2" key="1">
    <citation type="journal article" date="2019" name="Int. J. Syst. Evol. Microbiol.">
        <title>The Global Catalogue of Microorganisms (GCM) 10K type strain sequencing project: providing services to taxonomists for standard genome sequencing and annotation.</title>
        <authorList>
            <consortium name="The Broad Institute Genomics Platform"/>
            <consortium name="The Broad Institute Genome Sequencing Center for Infectious Disease"/>
            <person name="Wu L."/>
            <person name="Ma J."/>
        </authorList>
    </citation>
    <scope>NUCLEOTIDE SEQUENCE [LARGE SCALE GENOMIC DNA]</scope>
    <source>
        <strain evidence="2">KCTC 52127</strain>
    </source>
</reference>
<dbReference type="InterPro" id="IPR029069">
    <property type="entry name" value="HotDog_dom_sf"/>
</dbReference>
<sequence length="140" mass="16979">MFIRNYKVKGEDVNDFMVMQNFAYLSYSSKLIEVYLFEKGFPRLKLNSLKIGWQKSNDQLINHKHLMFTEPFSAHLHFDRMLESEEKIKVYIDFYSKDQELCATLETELHWFDYNTWKFITPPKNLAQHFLKQDQLRRAV</sequence>
<evidence type="ECO:0000313" key="2">
    <source>
        <dbReference type="Proteomes" id="UP001597508"/>
    </source>
</evidence>